<keyword evidence="1" id="KW-0812">Transmembrane</keyword>
<gene>
    <name evidence="2" type="ORF">A3C04_03715</name>
</gene>
<evidence type="ECO:0000313" key="3">
    <source>
        <dbReference type="Proteomes" id="UP000178092"/>
    </source>
</evidence>
<keyword evidence="1" id="KW-0472">Membrane</keyword>
<reference evidence="2 3" key="1">
    <citation type="journal article" date="2016" name="Nat. Commun.">
        <title>Thousands of microbial genomes shed light on interconnected biogeochemical processes in an aquifer system.</title>
        <authorList>
            <person name="Anantharaman K."/>
            <person name="Brown C.T."/>
            <person name="Hug L.A."/>
            <person name="Sharon I."/>
            <person name="Castelle C.J."/>
            <person name="Probst A.J."/>
            <person name="Thomas B.C."/>
            <person name="Singh A."/>
            <person name="Wilkins M.J."/>
            <person name="Karaoz U."/>
            <person name="Brodie E.L."/>
            <person name="Williams K.H."/>
            <person name="Hubbard S.S."/>
            <person name="Banfield J.F."/>
        </authorList>
    </citation>
    <scope>NUCLEOTIDE SEQUENCE [LARGE SCALE GENOMIC DNA]</scope>
</reference>
<feature type="transmembrane region" description="Helical" evidence="1">
    <location>
        <begin position="86"/>
        <end position="105"/>
    </location>
</feature>
<evidence type="ECO:0008006" key="4">
    <source>
        <dbReference type="Google" id="ProtNLM"/>
    </source>
</evidence>
<dbReference type="GO" id="GO:0008381">
    <property type="term" value="F:mechanosensitive monoatomic ion channel activity"/>
    <property type="evidence" value="ECO:0007669"/>
    <property type="project" value="InterPro"/>
</dbReference>
<evidence type="ECO:0000313" key="2">
    <source>
        <dbReference type="EMBL" id="OHA66117.1"/>
    </source>
</evidence>
<feature type="transmembrane region" description="Helical" evidence="1">
    <location>
        <begin position="27"/>
        <end position="48"/>
    </location>
</feature>
<feature type="transmembrane region" description="Helical" evidence="1">
    <location>
        <begin position="160"/>
        <end position="181"/>
    </location>
</feature>
<dbReference type="Gene3D" id="1.10.287.1260">
    <property type="match status" value="2"/>
</dbReference>
<organism evidence="2 3">
    <name type="scientific">Candidatus Wildermuthbacteria bacterium RIFCSPHIGHO2_02_FULL_45_25</name>
    <dbReference type="NCBI Taxonomy" id="1802450"/>
    <lineage>
        <taxon>Bacteria</taxon>
        <taxon>Candidatus Wildermuthiibacteriota</taxon>
    </lineage>
</organism>
<dbReference type="Pfam" id="PF05552">
    <property type="entry name" value="MS_channel_1st_1"/>
    <property type="match status" value="2"/>
</dbReference>
<protein>
    <recommendedName>
        <fullName evidence="4">Small-conductance mechanosensitive ion channel</fullName>
    </recommendedName>
</protein>
<comment type="caution">
    <text evidence="2">The sequence shown here is derived from an EMBL/GenBank/DDBJ whole genome shotgun (WGS) entry which is preliminary data.</text>
</comment>
<dbReference type="Proteomes" id="UP000178092">
    <property type="component" value="Unassembled WGS sequence"/>
</dbReference>
<sequence length="229" mass="25485">MNINWQEIFDRVSQDMTASFLQVFPKIVIAIIVFTIGWLLAVAVGRLITEVLNRINFNQLFQRGDWKGALERADIKMDPARFVGSLFKWMIGLVVLLMAVDILGLEGFEMFLQDVVGYLPNVIAAALILVVAVVISDVVEKIVRFAMESMRLTHGQLIGSIAKWIILIFAFLSALLQLHIAVLPIEILIQTFVQALGYGLALAFALAFGLGGRDIAADIIRDIRNKMRG</sequence>
<accession>A0A1G2R0A2</accession>
<dbReference type="AlphaFoldDB" id="A0A1G2R0A2"/>
<name>A0A1G2R0A2_9BACT</name>
<dbReference type="InterPro" id="IPR008910">
    <property type="entry name" value="MSC_TM_helix"/>
</dbReference>
<proteinExistence type="predicted"/>
<dbReference type="PANTHER" id="PTHR30221:SF1">
    <property type="entry name" value="SMALL-CONDUCTANCE MECHANOSENSITIVE CHANNEL"/>
    <property type="match status" value="1"/>
</dbReference>
<keyword evidence="1" id="KW-1133">Transmembrane helix</keyword>
<dbReference type="EMBL" id="MHTV01000036">
    <property type="protein sequence ID" value="OHA66117.1"/>
    <property type="molecule type" value="Genomic_DNA"/>
</dbReference>
<feature type="transmembrane region" description="Helical" evidence="1">
    <location>
        <begin position="117"/>
        <end position="139"/>
    </location>
</feature>
<feature type="transmembrane region" description="Helical" evidence="1">
    <location>
        <begin position="187"/>
        <end position="211"/>
    </location>
</feature>
<dbReference type="PANTHER" id="PTHR30221">
    <property type="entry name" value="SMALL-CONDUCTANCE MECHANOSENSITIVE CHANNEL"/>
    <property type="match status" value="1"/>
</dbReference>
<evidence type="ECO:0000256" key="1">
    <source>
        <dbReference type="SAM" id="Phobius"/>
    </source>
</evidence>
<dbReference type="InterPro" id="IPR045275">
    <property type="entry name" value="MscS_archaea/bacteria_type"/>
</dbReference>